<evidence type="ECO:0000259" key="2">
    <source>
        <dbReference type="SMART" id="SM00672"/>
    </source>
</evidence>
<feature type="transmembrane region" description="Helical" evidence="1">
    <location>
        <begin position="300"/>
        <end position="320"/>
    </location>
</feature>
<keyword evidence="1" id="KW-0472">Membrane</keyword>
<dbReference type="PANTHER" id="PTHR12203">
    <property type="entry name" value="KDEL LYS-ASP-GLU-LEU CONTAINING - RELATED"/>
    <property type="match status" value="1"/>
</dbReference>
<accession>A0A2T3ZGB6</accession>
<keyword evidence="1" id="KW-1133">Transmembrane helix</keyword>
<feature type="transmembrane region" description="Helical" evidence="1">
    <location>
        <begin position="274"/>
        <end position="293"/>
    </location>
</feature>
<dbReference type="AlphaFoldDB" id="A0A2T3ZGB6"/>
<dbReference type="InterPro" id="IPR051091">
    <property type="entry name" value="O-Glucosyltr/Glycosyltrsf_90"/>
</dbReference>
<feature type="transmembrane region" description="Helical" evidence="1">
    <location>
        <begin position="12"/>
        <end position="30"/>
    </location>
</feature>
<dbReference type="InterPro" id="IPR006598">
    <property type="entry name" value="CAP10"/>
</dbReference>
<name>A0A2T3ZGB6_TRIA4</name>
<feature type="transmembrane region" description="Helical" evidence="1">
    <location>
        <begin position="196"/>
        <end position="214"/>
    </location>
</feature>
<protein>
    <submittedName>
        <fullName evidence="3">Glycosyltransferase family 90 protein</fullName>
    </submittedName>
</protein>
<dbReference type="PANTHER" id="PTHR12203:SF61">
    <property type="entry name" value="CAPSULE PROTEIN"/>
    <property type="match status" value="1"/>
</dbReference>
<evidence type="ECO:0000313" key="4">
    <source>
        <dbReference type="Proteomes" id="UP000240493"/>
    </source>
</evidence>
<feature type="transmembrane region" description="Helical" evidence="1">
    <location>
        <begin position="245"/>
        <end position="262"/>
    </location>
</feature>
<dbReference type="Proteomes" id="UP000240493">
    <property type="component" value="Unassembled WGS sequence"/>
</dbReference>
<feature type="transmembrane region" description="Helical" evidence="1">
    <location>
        <begin position="156"/>
        <end position="175"/>
    </location>
</feature>
<feature type="transmembrane region" description="Helical" evidence="1">
    <location>
        <begin position="128"/>
        <end position="150"/>
    </location>
</feature>
<dbReference type="OrthoDB" id="202415at2759"/>
<feature type="domain" description="Glycosyl transferase CAP10" evidence="2">
    <location>
        <begin position="536"/>
        <end position="826"/>
    </location>
</feature>
<dbReference type="SMART" id="SM00672">
    <property type="entry name" value="CAP10"/>
    <property type="match status" value="1"/>
</dbReference>
<evidence type="ECO:0000256" key="1">
    <source>
        <dbReference type="SAM" id="Phobius"/>
    </source>
</evidence>
<dbReference type="EMBL" id="KZ679258">
    <property type="protein sequence ID" value="PTB43861.1"/>
    <property type="molecule type" value="Genomic_DNA"/>
</dbReference>
<dbReference type="Pfam" id="PF05686">
    <property type="entry name" value="Glyco_transf_90"/>
    <property type="match status" value="1"/>
</dbReference>
<keyword evidence="3" id="KW-0808">Transferase</keyword>
<dbReference type="GO" id="GO:0016740">
    <property type="term" value="F:transferase activity"/>
    <property type="evidence" value="ECO:0007669"/>
    <property type="project" value="UniProtKB-KW"/>
</dbReference>
<reference evidence="3 4" key="1">
    <citation type="submission" date="2016-07" db="EMBL/GenBank/DDBJ databases">
        <title>Multiple horizontal gene transfer events from other fungi enriched the ability of initially mycotrophic Trichoderma (Ascomycota) to feed on dead plant biomass.</title>
        <authorList>
            <consortium name="DOE Joint Genome Institute"/>
            <person name="Aerts A."/>
            <person name="Atanasova L."/>
            <person name="Chenthamara K."/>
            <person name="Zhang J."/>
            <person name="Grujic M."/>
            <person name="Henrissat B."/>
            <person name="Kuo A."/>
            <person name="Salamov A."/>
            <person name="Lipzen A."/>
            <person name="Labutti K."/>
            <person name="Barry K."/>
            <person name="Miao Y."/>
            <person name="Rahimi M.J."/>
            <person name="Shen Q."/>
            <person name="Grigoriev I.V."/>
            <person name="Kubicek C.P."/>
            <person name="Druzhinina I.S."/>
        </authorList>
    </citation>
    <scope>NUCLEOTIDE SEQUENCE [LARGE SCALE GENOMIC DNA]</scope>
    <source>
        <strain evidence="3 4">CBS 433.97</strain>
    </source>
</reference>
<proteinExistence type="predicted"/>
<evidence type="ECO:0000313" key="3">
    <source>
        <dbReference type="EMBL" id="PTB43861.1"/>
    </source>
</evidence>
<organism evidence="3 4">
    <name type="scientific">Trichoderma asperellum (strain ATCC 204424 / CBS 433.97 / NBRC 101777)</name>
    <dbReference type="NCBI Taxonomy" id="1042311"/>
    <lineage>
        <taxon>Eukaryota</taxon>
        <taxon>Fungi</taxon>
        <taxon>Dikarya</taxon>
        <taxon>Ascomycota</taxon>
        <taxon>Pezizomycotina</taxon>
        <taxon>Sordariomycetes</taxon>
        <taxon>Hypocreomycetidae</taxon>
        <taxon>Hypocreales</taxon>
        <taxon>Hypocreaceae</taxon>
        <taxon>Trichoderma</taxon>
    </lineage>
</organism>
<sequence>MWLPWTVNTELLSGYAGAALLCATLAQWLYSPGLEIYSEILCWAILPILIRCQKKPEHGSLLGPAVYGEPTAPSSPSSSQWIFAAGIAAFSFIKMETGAIQFLPILTPLLLATQRWLGSVSKLPAGPFLLFMNTICGASLISLFTIFTFSDWSIQVSLSSIILAAVLFIVYAALLPKGGTFLCLPSTNFERAIRPLSPRIVILLFYMLCLSIIFTGFARVNLIHMLLLGLLKALSWYFTAKVAQSTSWVIATTITTFSIASTSNLSNKASDAEAATWILAAAIALAQVISSLPKQAKYKSLLWIFGLISFLPFLLNLWMIRDLQQSSKVYGPEQEHPVEALVRNSNIYFKNLLQKQSKNYQQAVTEYQHRYGVKPPPGFEAWYEFAISRQSPIIDDFDGIYQAILPLWNLSGQQVLEIMNQVYSFPKSEMWFCMYYGAYAQTRCMHSDRIYDRHIEYQFDRLLLGFNGVLPDIRFLFNHFDEPRILMPTWEVGKADSYPSFNVRNMSQQPIWDEITKFCASTKKLNIAEEIKIPTEVFDMSFVTNRSSAIDLCEHPEYRNMHGLFMSPVTFSLVEGLVPALSTGSPSTMGDILFPSPAYIEEEFTYDDTREISWEEKKNNLYWAGSTTGAFASSADWPRYHRQRFVKLVQNAERQQHYYLRQIGGIMQRVASSFLNGRLFDVSFTRIFQCDRKYCRDQAKTFKIGRWADKDKALQSRLVFDLDGNGISGRYYKLLASKSAPLKQTLLREWHDDRLVPWVHYIPVSQSLQELPELVFYLTSTESGQQRAREIAERGRDWFFKALREADMSVYTYRLLLELARLQDPNRPAGLPAAE</sequence>
<keyword evidence="4" id="KW-1185">Reference proteome</keyword>
<feature type="transmembrane region" description="Helical" evidence="1">
    <location>
        <begin position="220"/>
        <end position="238"/>
    </location>
</feature>
<gene>
    <name evidence="3" type="ORF">M441DRAFT_43993</name>
</gene>
<keyword evidence="1" id="KW-0812">Transmembrane</keyword>